<dbReference type="NCBIfam" id="TIGR01147">
    <property type="entry name" value="V_ATP_synt_G"/>
    <property type="match status" value="1"/>
</dbReference>
<feature type="compositionally biased region" description="Polar residues" evidence="9">
    <location>
        <begin position="71"/>
        <end position="80"/>
    </location>
</feature>
<dbReference type="InterPro" id="IPR005124">
    <property type="entry name" value="V-ATPase_G"/>
</dbReference>
<evidence type="ECO:0000313" key="10">
    <source>
        <dbReference type="EMBL" id="KAJ8336299.1"/>
    </source>
</evidence>
<comment type="subcellular location">
    <subcellularLocation>
        <location evidence="1">Endomembrane system</location>
    </subcellularLocation>
</comment>
<evidence type="ECO:0000256" key="3">
    <source>
        <dbReference type="ARBA" id="ARBA00022448"/>
    </source>
</evidence>
<name>A0A9Q1IE51_SYNKA</name>
<feature type="coiled-coil region" evidence="8">
    <location>
        <begin position="107"/>
        <end position="134"/>
    </location>
</feature>
<comment type="similarity">
    <text evidence="2 7">Belongs to the V-ATPase G subunit family.</text>
</comment>
<evidence type="ECO:0000313" key="11">
    <source>
        <dbReference type="Proteomes" id="UP001152622"/>
    </source>
</evidence>
<comment type="function">
    <text evidence="7">Subunit of the V1 complex of vacuolar(H+)-ATPase (V-ATPase), a multisubunit enzyme composed of a peripheral complex (V1) that hydrolyzes ATP and a membrane integral complex (V0) that translocates protons. V-ATPase is responsible for acidifying and maintaining the pH of intracellular compartments and in some cell types, is targeted to the plasma membrane, where it is responsible for acidifying the extracellular environment.</text>
</comment>
<keyword evidence="8" id="KW-0175">Coiled coil</keyword>
<dbReference type="Proteomes" id="UP001152622">
    <property type="component" value="Chromosome 20"/>
</dbReference>
<evidence type="ECO:0000256" key="9">
    <source>
        <dbReference type="SAM" id="MobiDB-lite"/>
    </source>
</evidence>
<evidence type="ECO:0000256" key="4">
    <source>
        <dbReference type="ARBA" id="ARBA00022781"/>
    </source>
</evidence>
<dbReference type="GO" id="GO:0097401">
    <property type="term" value="P:synaptic vesicle lumen acidification"/>
    <property type="evidence" value="ECO:0007669"/>
    <property type="project" value="TreeGrafter"/>
</dbReference>
<keyword evidence="11" id="KW-1185">Reference proteome</keyword>
<proteinExistence type="inferred from homology"/>
<keyword evidence="3 7" id="KW-0813">Transport</keyword>
<dbReference type="PANTHER" id="PTHR12713">
    <property type="entry name" value="VACUOLAR ATP SYNTHASE SUBUNIT G"/>
    <property type="match status" value="1"/>
</dbReference>
<evidence type="ECO:0000256" key="1">
    <source>
        <dbReference type="ARBA" id="ARBA00004308"/>
    </source>
</evidence>
<dbReference type="GO" id="GO:0030672">
    <property type="term" value="C:synaptic vesicle membrane"/>
    <property type="evidence" value="ECO:0007669"/>
    <property type="project" value="TreeGrafter"/>
</dbReference>
<dbReference type="Pfam" id="PF03179">
    <property type="entry name" value="V-ATPase_G"/>
    <property type="match status" value="1"/>
</dbReference>
<protein>
    <recommendedName>
        <fullName evidence="7">V-type proton ATPase subunit G</fullName>
    </recommendedName>
</protein>
<evidence type="ECO:0000256" key="5">
    <source>
        <dbReference type="ARBA" id="ARBA00023065"/>
    </source>
</evidence>
<feature type="region of interest" description="Disordered" evidence="9">
    <location>
        <begin position="59"/>
        <end position="87"/>
    </location>
</feature>
<comment type="subunit">
    <text evidence="7">V-ATPase is a heteromultimeric enzyme made up of two complexes: the ATP-hydrolytic V1 complex and the proton translocation V0 complex.</text>
</comment>
<keyword evidence="4 7" id="KW-0375">Hydrogen ion transport</keyword>
<dbReference type="OrthoDB" id="250802at2759"/>
<reference evidence="10" key="1">
    <citation type="journal article" date="2023" name="Science">
        <title>Genome structures resolve the early diversification of teleost fishes.</title>
        <authorList>
            <person name="Parey E."/>
            <person name="Louis A."/>
            <person name="Montfort J."/>
            <person name="Bouchez O."/>
            <person name="Roques C."/>
            <person name="Iampietro C."/>
            <person name="Lluch J."/>
            <person name="Castinel A."/>
            <person name="Donnadieu C."/>
            <person name="Desvignes T."/>
            <person name="Floi Bucao C."/>
            <person name="Jouanno E."/>
            <person name="Wen M."/>
            <person name="Mejri S."/>
            <person name="Dirks R."/>
            <person name="Jansen H."/>
            <person name="Henkel C."/>
            <person name="Chen W.J."/>
            <person name="Zahm M."/>
            <person name="Cabau C."/>
            <person name="Klopp C."/>
            <person name="Thompson A.W."/>
            <person name="Robinson-Rechavi M."/>
            <person name="Braasch I."/>
            <person name="Lecointre G."/>
            <person name="Bobe J."/>
            <person name="Postlethwait J.H."/>
            <person name="Berthelot C."/>
            <person name="Roest Crollius H."/>
            <person name="Guiguen Y."/>
        </authorList>
    </citation>
    <scope>NUCLEOTIDE SEQUENCE</scope>
    <source>
        <strain evidence="10">WJC10195</strain>
    </source>
</reference>
<dbReference type="EMBL" id="JAINUF010000020">
    <property type="protein sequence ID" value="KAJ8336299.1"/>
    <property type="molecule type" value="Genomic_DNA"/>
</dbReference>
<evidence type="ECO:0000256" key="7">
    <source>
        <dbReference type="RuleBase" id="RU364019"/>
    </source>
</evidence>
<comment type="caution">
    <text evidence="10">The sequence shown here is derived from an EMBL/GenBank/DDBJ whole genome shotgun (WGS) entry which is preliminary data.</text>
</comment>
<dbReference type="GO" id="GO:0016887">
    <property type="term" value="F:ATP hydrolysis activity"/>
    <property type="evidence" value="ECO:0007669"/>
    <property type="project" value="TreeGrafter"/>
</dbReference>
<organism evidence="10 11">
    <name type="scientific">Synaphobranchus kaupii</name>
    <name type="common">Kaup's arrowtooth eel</name>
    <dbReference type="NCBI Taxonomy" id="118154"/>
    <lineage>
        <taxon>Eukaryota</taxon>
        <taxon>Metazoa</taxon>
        <taxon>Chordata</taxon>
        <taxon>Craniata</taxon>
        <taxon>Vertebrata</taxon>
        <taxon>Euteleostomi</taxon>
        <taxon>Actinopterygii</taxon>
        <taxon>Neopterygii</taxon>
        <taxon>Teleostei</taxon>
        <taxon>Anguilliformes</taxon>
        <taxon>Synaphobranchidae</taxon>
        <taxon>Synaphobranchus</taxon>
    </lineage>
</organism>
<evidence type="ECO:0000256" key="8">
    <source>
        <dbReference type="SAM" id="Coils"/>
    </source>
</evidence>
<dbReference type="GO" id="GO:0000221">
    <property type="term" value="C:vacuolar proton-transporting V-type ATPase, V1 domain"/>
    <property type="evidence" value="ECO:0007669"/>
    <property type="project" value="TreeGrafter"/>
</dbReference>
<accession>A0A9Q1IE51</accession>
<evidence type="ECO:0000256" key="6">
    <source>
        <dbReference type="ARBA" id="ARBA00023136"/>
    </source>
</evidence>
<dbReference type="GO" id="GO:0046961">
    <property type="term" value="F:proton-transporting ATPase activity, rotational mechanism"/>
    <property type="evidence" value="ECO:0007669"/>
    <property type="project" value="InterPro"/>
</dbReference>
<keyword evidence="5 7" id="KW-0406">Ion transport</keyword>
<gene>
    <name evidence="10" type="ORF">SKAU_G00396420</name>
</gene>
<dbReference type="PANTHER" id="PTHR12713:SF13">
    <property type="entry name" value="V-TYPE PROTON ATPASE SUBUNIT G 2"/>
    <property type="match status" value="1"/>
</dbReference>
<keyword evidence="6" id="KW-0472">Membrane</keyword>
<sequence length="193" mass="22020">MLLSAKEGIENVIISANGVECVVVVSSFLVPAHESKKRRELLRSEIATQAETKLNIWEERGSVEDGESVPGYSTTPSSGETCRRESVRREKKLRLEATIQANYTGKTRRLRQAKEEAQGEIEQYRGEREREFAQKQHTVLGSQGGLSSEVEQQTQQKIQSMTKSYRSNRERELRHLLTITCQINPQIHCNYRA</sequence>
<evidence type="ECO:0000256" key="2">
    <source>
        <dbReference type="ARBA" id="ARBA00010066"/>
    </source>
</evidence>
<dbReference type="FunFam" id="1.20.5.2950:FF:000001">
    <property type="entry name" value="V-type proton ATPase subunit G"/>
    <property type="match status" value="1"/>
</dbReference>
<dbReference type="Gene3D" id="1.20.5.2950">
    <property type="match status" value="1"/>
</dbReference>
<dbReference type="AlphaFoldDB" id="A0A9Q1IE51"/>